<dbReference type="PANTHER" id="PTHR33755">
    <property type="entry name" value="TOXIN PARE1-RELATED"/>
    <property type="match status" value="1"/>
</dbReference>
<gene>
    <name evidence="3" type="ORF">HH800_28640</name>
</gene>
<reference evidence="3 4" key="1">
    <citation type="submission" date="2020-04" db="EMBL/GenBank/DDBJ databases">
        <title>The Whole Genome Analysis of High salt-tolerant Sphingobium yanoikuyae YC-XJ2 with Aryl organophosphorus flame retardants (aryl-OPFRs)-degrading capacity and characteristics of Related phosphotriesterase.</title>
        <authorList>
            <person name="Li X."/>
        </authorList>
    </citation>
    <scope>NUCLEOTIDE SEQUENCE [LARGE SCALE GENOMIC DNA]</scope>
    <source>
        <strain evidence="3 4">YC-XJ2</strain>
        <plasmid evidence="4">p-c-sy</plasmid>
    </source>
</reference>
<comment type="similarity">
    <text evidence="1">Belongs to the RelE toxin family.</text>
</comment>
<proteinExistence type="inferred from homology"/>
<dbReference type="Proteomes" id="UP000502611">
    <property type="component" value="Plasmid p-C-Sy"/>
</dbReference>
<dbReference type="EMBL" id="CP053024">
    <property type="protein sequence ID" value="QJR06208.1"/>
    <property type="molecule type" value="Genomic_DNA"/>
</dbReference>
<dbReference type="RefSeq" id="WP_169863562.1">
    <property type="nucleotide sequence ID" value="NZ_CP053024.1"/>
</dbReference>
<dbReference type="AlphaFoldDB" id="A0A6M4GGZ2"/>
<evidence type="ECO:0000256" key="1">
    <source>
        <dbReference type="ARBA" id="ARBA00006226"/>
    </source>
</evidence>
<protein>
    <submittedName>
        <fullName evidence="3">Type II toxin-antitoxin system RelE/ParE family toxin</fullName>
    </submittedName>
</protein>
<dbReference type="PANTHER" id="PTHR33755:SF6">
    <property type="entry name" value="PLASMID STABILIZATION SYSTEM PROTEIN"/>
    <property type="match status" value="1"/>
</dbReference>
<name>A0A6M4GGZ2_SPHYA</name>
<dbReference type="Pfam" id="PF05016">
    <property type="entry name" value="ParE_toxin"/>
    <property type="match status" value="1"/>
</dbReference>
<dbReference type="Gene3D" id="3.30.2310.20">
    <property type="entry name" value="RelE-like"/>
    <property type="match status" value="1"/>
</dbReference>
<sequence length="98" mass="11244">MKVFLTPGSRHDLRAIGRHIAKDNPPRAVTFVAELEDAAQRLGGMPRAFPLVPRYEHHGIRRRSYHGYGILYAVRSDRIVVYRFLGPGQDHDRALRLN</sequence>
<dbReference type="InterPro" id="IPR035093">
    <property type="entry name" value="RelE/ParE_toxin_dom_sf"/>
</dbReference>
<evidence type="ECO:0000313" key="4">
    <source>
        <dbReference type="Proteomes" id="UP000502611"/>
    </source>
</evidence>
<keyword evidence="2" id="KW-1277">Toxin-antitoxin system</keyword>
<evidence type="ECO:0000256" key="2">
    <source>
        <dbReference type="ARBA" id="ARBA00022649"/>
    </source>
</evidence>
<geneLocation type="plasmid" evidence="4">
    <name>p-c-sy</name>
</geneLocation>
<dbReference type="InterPro" id="IPR051803">
    <property type="entry name" value="TA_system_RelE-like_toxin"/>
</dbReference>
<evidence type="ECO:0000313" key="3">
    <source>
        <dbReference type="EMBL" id="QJR06208.1"/>
    </source>
</evidence>
<accession>A0A6M4GGZ2</accession>
<keyword evidence="3" id="KW-0614">Plasmid</keyword>
<dbReference type="InterPro" id="IPR007712">
    <property type="entry name" value="RelE/ParE_toxin"/>
</dbReference>
<organism evidence="3 4">
    <name type="scientific">Sphingobium yanoikuyae</name>
    <name type="common">Sphingomonas yanoikuyae</name>
    <dbReference type="NCBI Taxonomy" id="13690"/>
    <lineage>
        <taxon>Bacteria</taxon>
        <taxon>Pseudomonadati</taxon>
        <taxon>Pseudomonadota</taxon>
        <taxon>Alphaproteobacteria</taxon>
        <taxon>Sphingomonadales</taxon>
        <taxon>Sphingomonadaceae</taxon>
        <taxon>Sphingobium</taxon>
    </lineage>
</organism>